<organism evidence="3 4">
    <name type="scientific">Natronolimnobius baerhuensis</name>
    <dbReference type="NCBI Taxonomy" id="253108"/>
    <lineage>
        <taxon>Archaea</taxon>
        <taxon>Methanobacteriati</taxon>
        <taxon>Methanobacteriota</taxon>
        <taxon>Stenosarchaea group</taxon>
        <taxon>Halobacteria</taxon>
        <taxon>Halobacteriales</taxon>
        <taxon>Natrialbaceae</taxon>
        <taxon>Natronolimnobius</taxon>
    </lineage>
</organism>
<dbReference type="PANTHER" id="PTHR43617:SF20">
    <property type="entry name" value="N-ALPHA-ACETYLTRANSFERASE RIMI"/>
    <property type="match status" value="1"/>
</dbReference>
<comment type="caution">
    <text evidence="3">The sequence shown here is derived from an EMBL/GenBank/DDBJ whole genome shotgun (WGS) entry which is preliminary data.</text>
</comment>
<proteinExistence type="predicted"/>
<keyword evidence="3" id="KW-0808">Transferase</keyword>
<dbReference type="InterPro" id="IPR050276">
    <property type="entry name" value="MshD_Acetyltransferase"/>
</dbReference>
<protein>
    <submittedName>
        <fullName evidence="3">GNAT family N-acetyltransferase</fullName>
    </submittedName>
</protein>
<dbReference type="Gene3D" id="3.40.630.30">
    <property type="match status" value="1"/>
</dbReference>
<evidence type="ECO:0000313" key="3">
    <source>
        <dbReference type="EMBL" id="OVE85684.1"/>
    </source>
</evidence>
<dbReference type="RefSeq" id="WP_054864194.1">
    <property type="nucleotide sequence ID" value="NZ_MWPH01000001.1"/>
</dbReference>
<dbReference type="AlphaFoldDB" id="A0A202EBR5"/>
<dbReference type="PANTHER" id="PTHR43617">
    <property type="entry name" value="L-AMINO ACID N-ACETYLTRANSFERASE"/>
    <property type="match status" value="1"/>
</dbReference>
<accession>A0A202EBR5</accession>
<dbReference type="SUPFAM" id="SSF55729">
    <property type="entry name" value="Acyl-CoA N-acyltransferases (Nat)"/>
    <property type="match status" value="1"/>
</dbReference>
<evidence type="ECO:0000256" key="1">
    <source>
        <dbReference type="SAM" id="MobiDB-lite"/>
    </source>
</evidence>
<dbReference type="Proteomes" id="UP000196084">
    <property type="component" value="Unassembled WGS sequence"/>
</dbReference>
<feature type="region of interest" description="Disordered" evidence="1">
    <location>
        <begin position="1"/>
        <end position="26"/>
    </location>
</feature>
<dbReference type="OrthoDB" id="339006at2157"/>
<keyword evidence="4" id="KW-1185">Reference proteome</keyword>
<reference evidence="3 4" key="1">
    <citation type="submission" date="2017-02" db="EMBL/GenBank/DDBJ databases">
        <title>Natronthermophilus aegyptiacus gen. nov.,sp. nov., an aerobic, extremely halophilic alkalithermophilic archaeon isolated from the athalassohaline Wadi An Natrun, Egypt.</title>
        <authorList>
            <person name="Zhao B."/>
        </authorList>
    </citation>
    <scope>NUCLEOTIDE SEQUENCE [LARGE SCALE GENOMIC DNA]</scope>
    <source>
        <strain evidence="3 4">CGMCC 1.3597</strain>
    </source>
</reference>
<evidence type="ECO:0000313" key="4">
    <source>
        <dbReference type="Proteomes" id="UP000196084"/>
    </source>
</evidence>
<evidence type="ECO:0000259" key="2">
    <source>
        <dbReference type="PROSITE" id="PS51186"/>
    </source>
</evidence>
<sequence length="172" mass="19363">MALATDQDCDQPTQFSRPPRRFTDHEDRSITIDSHADDSEPLVAMYSRFDEESRAQGLPPRQEPRIREWVSLLLEDGLNVVARHGDDVVGHAALVPHDDTSELAIFVHPDYQSAGIGTHLIRGLLGHGQSHGLTHVWLSVARTNRIAMNLYRSAGFETTLRERGEYEMARPL</sequence>
<dbReference type="CDD" id="cd04301">
    <property type="entry name" value="NAT_SF"/>
    <property type="match status" value="1"/>
</dbReference>
<dbReference type="PROSITE" id="PS51186">
    <property type="entry name" value="GNAT"/>
    <property type="match status" value="1"/>
</dbReference>
<name>A0A202EBR5_9EURY</name>
<feature type="domain" description="N-acetyltransferase" evidence="2">
    <location>
        <begin position="30"/>
        <end position="172"/>
    </location>
</feature>
<dbReference type="EMBL" id="MWPH01000001">
    <property type="protein sequence ID" value="OVE85684.1"/>
    <property type="molecule type" value="Genomic_DNA"/>
</dbReference>
<gene>
    <name evidence="3" type="ORF">B2G88_02370</name>
</gene>
<dbReference type="GO" id="GO:0008999">
    <property type="term" value="F:protein-N-terminal-alanine acetyltransferase activity"/>
    <property type="evidence" value="ECO:0007669"/>
    <property type="project" value="TreeGrafter"/>
</dbReference>
<dbReference type="Pfam" id="PF00583">
    <property type="entry name" value="Acetyltransf_1"/>
    <property type="match status" value="1"/>
</dbReference>
<dbReference type="InterPro" id="IPR000182">
    <property type="entry name" value="GNAT_dom"/>
</dbReference>
<dbReference type="InterPro" id="IPR016181">
    <property type="entry name" value="Acyl_CoA_acyltransferase"/>
</dbReference>